<proteinExistence type="predicted"/>
<keyword evidence="3" id="KW-1185">Reference proteome</keyword>
<dbReference type="AlphaFoldDB" id="A0A5M9K045"/>
<comment type="caution">
    <text evidence="2">The sequence shown here is derived from an EMBL/GenBank/DDBJ whole genome shotgun (WGS) entry which is preliminary data.</text>
</comment>
<feature type="compositionally biased region" description="Polar residues" evidence="1">
    <location>
        <begin position="16"/>
        <end position="30"/>
    </location>
</feature>
<organism evidence="2 3">
    <name type="scientific">Monilinia fructicola</name>
    <name type="common">Brown rot fungus</name>
    <name type="synonym">Ciboria fructicola</name>
    <dbReference type="NCBI Taxonomy" id="38448"/>
    <lineage>
        <taxon>Eukaryota</taxon>
        <taxon>Fungi</taxon>
        <taxon>Dikarya</taxon>
        <taxon>Ascomycota</taxon>
        <taxon>Pezizomycotina</taxon>
        <taxon>Leotiomycetes</taxon>
        <taxon>Helotiales</taxon>
        <taxon>Sclerotiniaceae</taxon>
        <taxon>Monilinia</taxon>
    </lineage>
</organism>
<sequence>MTPEGSLDVSELPVLSDSTTQSYLSPQPSSLRVGDLEERCRFDFEMLRNALEETLDTTRGDGKENADDNSGTIEELGANEEDSLLKITFLEVSEEEHGNVEENVSDEDYLYHDETPQREVPGHPNPWTAEQAEEPLFKENLFENPLQALEDQENGLDIRLAEQSTPATPKITPCLLSRTWLTRFLARKPKGRRRMPNRPGKFVSPPGSQLLSLIVHGIRTNGVRPTRRDIELQRHPALGQYVSFSSPLRHCWTYTSSK</sequence>
<evidence type="ECO:0000256" key="1">
    <source>
        <dbReference type="SAM" id="MobiDB-lite"/>
    </source>
</evidence>
<accession>A0A5M9K045</accession>
<feature type="compositionally biased region" description="Basic and acidic residues" evidence="1">
    <location>
        <begin position="56"/>
        <end position="66"/>
    </location>
</feature>
<reference evidence="2 3" key="1">
    <citation type="submission" date="2019-06" db="EMBL/GenBank/DDBJ databases">
        <title>Genome Sequence of the Brown Rot Fungal Pathogen Monilinia fructicola.</title>
        <authorList>
            <person name="De Miccolis Angelini R.M."/>
            <person name="Landi L."/>
            <person name="Abate D."/>
            <person name="Pollastro S."/>
            <person name="Romanazzi G."/>
            <person name="Faretra F."/>
        </authorList>
    </citation>
    <scope>NUCLEOTIDE SEQUENCE [LARGE SCALE GENOMIC DNA]</scope>
    <source>
        <strain evidence="2 3">Mfrc123</strain>
    </source>
</reference>
<evidence type="ECO:0000313" key="3">
    <source>
        <dbReference type="Proteomes" id="UP000322873"/>
    </source>
</evidence>
<dbReference type="VEuPathDB" id="FungiDB:MFRU_001g02800"/>
<gene>
    <name evidence="2" type="ORF">EYC84_005365</name>
</gene>
<protein>
    <submittedName>
        <fullName evidence="2">Uncharacterized protein</fullName>
    </submittedName>
</protein>
<name>A0A5M9K045_MONFR</name>
<dbReference type="Proteomes" id="UP000322873">
    <property type="component" value="Unassembled WGS sequence"/>
</dbReference>
<feature type="region of interest" description="Disordered" evidence="1">
    <location>
        <begin position="1"/>
        <end position="30"/>
    </location>
</feature>
<evidence type="ECO:0000313" key="2">
    <source>
        <dbReference type="EMBL" id="KAA8573809.1"/>
    </source>
</evidence>
<feature type="region of interest" description="Disordered" evidence="1">
    <location>
        <begin position="55"/>
        <end position="79"/>
    </location>
</feature>
<dbReference type="EMBL" id="VICG01000003">
    <property type="protein sequence ID" value="KAA8573809.1"/>
    <property type="molecule type" value="Genomic_DNA"/>
</dbReference>